<dbReference type="SUPFAM" id="SSF58104">
    <property type="entry name" value="Methyl-accepting chemotaxis protein (MCP) signaling domain"/>
    <property type="match status" value="1"/>
</dbReference>
<dbReference type="Pfam" id="PF00015">
    <property type="entry name" value="MCPsignal"/>
    <property type="match status" value="1"/>
</dbReference>
<dbReference type="Proteomes" id="UP001060336">
    <property type="component" value="Chromosome"/>
</dbReference>
<evidence type="ECO:0000259" key="9">
    <source>
        <dbReference type="PROSITE" id="PS50192"/>
    </source>
</evidence>
<organism evidence="11 12">
    <name type="scientific">Nisaea acidiphila</name>
    <dbReference type="NCBI Taxonomy" id="1862145"/>
    <lineage>
        <taxon>Bacteria</taxon>
        <taxon>Pseudomonadati</taxon>
        <taxon>Pseudomonadota</taxon>
        <taxon>Alphaproteobacteria</taxon>
        <taxon>Rhodospirillales</taxon>
        <taxon>Thalassobaculaceae</taxon>
        <taxon>Nisaea</taxon>
    </lineage>
</organism>
<evidence type="ECO:0000313" key="12">
    <source>
        <dbReference type="Proteomes" id="UP001060336"/>
    </source>
</evidence>
<dbReference type="RefSeq" id="WP_257766641.1">
    <property type="nucleotide sequence ID" value="NZ_CP102480.1"/>
</dbReference>
<accession>A0A9J7AS40</accession>
<dbReference type="PANTHER" id="PTHR32089:SF112">
    <property type="entry name" value="LYSOZYME-LIKE PROTEIN-RELATED"/>
    <property type="match status" value="1"/>
</dbReference>
<feature type="domain" description="T-SNARE coiled-coil homology" evidence="9">
    <location>
        <begin position="485"/>
        <end position="547"/>
    </location>
</feature>
<evidence type="ECO:0000259" key="10">
    <source>
        <dbReference type="PROSITE" id="PS50885"/>
    </source>
</evidence>
<dbReference type="PANTHER" id="PTHR32089">
    <property type="entry name" value="METHYL-ACCEPTING CHEMOTAXIS PROTEIN MCPB"/>
    <property type="match status" value="1"/>
</dbReference>
<proteinExistence type="inferred from homology"/>
<evidence type="ECO:0000313" key="11">
    <source>
        <dbReference type="EMBL" id="UUX48133.1"/>
    </source>
</evidence>
<sequence length="606" mass="64898">MLNNYSIRARMFAILAISIAFLIALAAFFSVQLRSIGDEIEEIAELDVPMTAMLTRVTTHQLEQAIHFERAVRYGEEMNNSALADDIRKKAREHFAREVEAFLKHSKLVDEESEAAHGMHDIAVERTLNEAALAHYDRVDERIVAISAAHKEYDAHVMELVGRLEAGESGADILQAIELVAEEENVFIRDLEELNQSVIAFTRQTAVSAEEHEHQTEQMLLIATALAVLVSAVLSILVANSILGPMKVAVGLIDKVISGDTAISVPSGYRAEMGRLMEAVQKLRDSTAEIAEARAAQEEAERAAASQRNASLNDMANTVEIETNTVWEKVQGESQHLNDIAEQMSGSAQSLGENATAVSAASEESLVNAEAVASAAEELAASITEIASHVDQSAEIARSAASQAENSRAVVESLSEAANKVGEVVGLINDIAEQTNLLALNATIEAARAGEAGKGFAVVASEVKNLATQTQNSTASITGEVNRMQEVTSEAVQTITHIIETIASINEKSDEISAAVQSQDQATREIASNVTEAAAGAREVSERISVVSRDAQGVGSLSGDVSSATQLLGKQVEQLKATVIRVVRTATPEVDRRSKSVPVAHDRRKG</sequence>
<reference evidence="11" key="1">
    <citation type="submission" date="2022-08" db="EMBL/GenBank/DDBJ databases">
        <title>Nisaea acidiphila sp. nov., isolated from a marine algal debris and emended description of the genus Nisaea Urios et al. 2008.</title>
        <authorList>
            <person name="Kwon K."/>
        </authorList>
    </citation>
    <scope>NUCLEOTIDE SEQUENCE</scope>
    <source>
        <strain evidence="11">MEBiC11861</strain>
    </source>
</reference>
<evidence type="ECO:0000256" key="1">
    <source>
        <dbReference type="ARBA" id="ARBA00004429"/>
    </source>
</evidence>
<comment type="similarity">
    <text evidence="4">Belongs to the methyl-accepting chemotaxis (MCP) protein family.</text>
</comment>
<dbReference type="InterPro" id="IPR004089">
    <property type="entry name" value="MCPsignal_dom"/>
</dbReference>
<evidence type="ECO:0000256" key="7">
    <source>
        <dbReference type="SAM" id="Phobius"/>
    </source>
</evidence>
<keyword evidence="3 5" id="KW-0807">Transducer</keyword>
<keyword evidence="12" id="KW-1185">Reference proteome</keyword>
<comment type="subcellular location">
    <subcellularLocation>
        <location evidence="1">Cell inner membrane</location>
        <topology evidence="1">Multi-pass membrane protein</topology>
    </subcellularLocation>
</comment>
<keyword evidence="6" id="KW-0175">Coiled coil</keyword>
<dbReference type="Gene3D" id="1.10.287.950">
    <property type="entry name" value="Methyl-accepting chemotaxis protein"/>
    <property type="match status" value="1"/>
</dbReference>
<dbReference type="GO" id="GO:0007165">
    <property type="term" value="P:signal transduction"/>
    <property type="evidence" value="ECO:0007669"/>
    <property type="project" value="UniProtKB-KW"/>
</dbReference>
<evidence type="ECO:0000259" key="8">
    <source>
        <dbReference type="PROSITE" id="PS50111"/>
    </source>
</evidence>
<feature type="domain" description="Methyl-accepting transducer" evidence="8">
    <location>
        <begin position="340"/>
        <end position="555"/>
    </location>
</feature>
<keyword evidence="2" id="KW-0997">Cell inner membrane</keyword>
<feature type="coiled-coil region" evidence="6">
    <location>
        <begin position="276"/>
        <end position="315"/>
    </location>
</feature>
<name>A0A9J7AS40_9PROT</name>
<dbReference type="KEGG" id="naci:NUH88_11965"/>
<dbReference type="InterPro" id="IPR000727">
    <property type="entry name" value="T_SNARE_dom"/>
</dbReference>
<dbReference type="PROSITE" id="PS50192">
    <property type="entry name" value="T_SNARE"/>
    <property type="match status" value="1"/>
</dbReference>
<dbReference type="PROSITE" id="PS50885">
    <property type="entry name" value="HAMP"/>
    <property type="match status" value="1"/>
</dbReference>
<gene>
    <name evidence="11" type="ORF">NUH88_11965</name>
</gene>
<feature type="domain" description="HAMP" evidence="10">
    <location>
        <begin position="240"/>
        <end position="292"/>
    </location>
</feature>
<dbReference type="AlphaFoldDB" id="A0A9J7AS40"/>
<dbReference type="Gene3D" id="6.10.340.10">
    <property type="match status" value="1"/>
</dbReference>
<keyword evidence="7" id="KW-0812">Transmembrane</keyword>
<dbReference type="EMBL" id="CP102480">
    <property type="protein sequence ID" value="UUX48133.1"/>
    <property type="molecule type" value="Genomic_DNA"/>
</dbReference>
<dbReference type="SMART" id="SM00283">
    <property type="entry name" value="MA"/>
    <property type="match status" value="1"/>
</dbReference>
<evidence type="ECO:0000256" key="6">
    <source>
        <dbReference type="SAM" id="Coils"/>
    </source>
</evidence>
<dbReference type="PROSITE" id="PS50111">
    <property type="entry name" value="CHEMOTAXIS_TRANSDUC_2"/>
    <property type="match status" value="1"/>
</dbReference>
<keyword evidence="7" id="KW-0472">Membrane</keyword>
<feature type="transmembrane region" description="Helical" evidence="7">
    <location>
        <begin position="12"/>
        <end position="31"/>
    </location>
</feature>
<dbReference type="GO" id="GO:0006935">
    <property type="term" value="P:chemotaxis"/>
    <property type="evidence" value="ECO:0007669"/>
    <property type="project" value="UniProtKB-KW"/>
</dbReference>
<evidence type="ECO:0000256" key="4">
    <source>
        <dbReference type="ARBA" id="ARBA00029447"/>
    </source>
</evidence>
<evidence type="ECO:0000256" key="5">
    <source>
        <dbReference type="PROSITE-ProRule" id="PRU00284"/>
    </source>
</evidence>
<evidence type="ECO:0000256" key="2">
    <source>
        <dbReference type="ARBA" id="ARBA00022519"/>
    </source>
</evidence>
<protein>
    <submittedName>
        <fullName evidence="11">Methyl-accepting chemotaxis protein</fullName>
    </submittedName>
</protein>
<dbReference type="InterPro" id="IPR003660">
    <property type="entry name" value="HAMP_dom"/>
</dbReference>
<keyword evidence="7" id="KW-1133">Transmembrane helix</keyword>
<keyword evidence="2" id="KW-1003">Cell membrane</keyword>
<dbReference type="GO" id="GO:0005886">
    <property type="term" value="C:plasma membrane"/>
    <property type="evidence" value="ECO:0007669"/>
    <property type="project" value="UniProtKB-SubCell"/>
</dbReference>
<evidence type="ECO:0000256" key="3">
    <source>
        <dbReference type="ARBA" id="ARBA00023224"/>
    </source>
</evidence>